<proteinExistence type="inferred from homology"/>
<dbReference type="GO" id="GO:0000329">
    <property type="term" value="C:fungal-type vacuole membrane"/>
    <property type="evidence" value="ECO:0007669"/>
    <property type="project" value="EnsemblFungi"/>
</dbReference>
<keyword evidence="4 6" id="KW-1133">Transmembrane helix</keyword>
<keyword evidence="5 6" id="KW-0472">Membrane</keyword>
<organism evidence="7 8">
    <name type="scientific">Meyerozyma guilliermondii (strain ATCC 6260 / CBS 566 / DSM 6381 / JCM 1539 / NBRC 10279 / NRRL Y-324)</name>
    <name type="common">Yeast</name>
    <name type="synonym">Candida guilliermondii</name>
    <dbReference type="NCBI Taxonomy" id="294746"/>
    <lineage>
        <taxon>Eukaryota</taxon>
        <taxon>Fungi</taxon>
        <taxon>Dikarya</taxon>
        <taxon>Ascomycota</taxon>
        <taxon>Saccharomycotina</taxon>
        <taxon>Pichiomycetes</taxon>
        <taxon>Debaryomycetaceae</taxon>
        <taxon>Meyerozyma</taxon>
    </lineage>
</organism>
<dbReference type="VEuPathDB" id="FungiDB:PGUG_03684"/>
<comment type="similarity">
    <text evidence="2">Belongs to the UPF0057 (PMP3) family.</text>
</comment>
<protein>
    <recommendedName>
        <fullName evidence="9">Plasma membrane proteolipid 3</fullName>
    </recommendedName>
</protein>
<dbReference type="GeneID" id="5126329"/>
<dbReference type="InParanoid" id="A5DK83"/>
<evidence type="ECO:0000256" key="4">
    <source>
        <dbReference type="ARBA" id="ARBA00022989"/>
    </source>
</evidence>
<dbReference type="PANTHER" id="PTHR21659">
    <property type="entry name" value="HYDROPHOBIC PROTEIN RCI2 LOW TEMPERATURE AND SALT RESPONSIVE PROTEIN LTI6 -RELATED"/>
    <property type="match status" value="1"/>
</dbReference>
<dbReference type="OrthoDB" id="2802411at2759"/>
<keyword evidence="3 6" id="KW-0812">Transmembrane</keyword>
<dbReference type="RefSeq" id="XP_001484303.2">
    <property type="nucleotide sequence ID" value="XM_001484253.1"/>
</dbReference>
<feature type="transmembrane region" description="Helical" evidence="6">
    <location>
        <begin position="6"/>
        <end position="22"/>
    </location>
</feature>
<dbReference type="Proteomes" id="UP000001997">
    <property type="component" value="Unassembled WGS sequence"/>
</dbReference>
<dbReference type="OMA" id="HALWVIS"/>
<evidence type="ECO:0000256" key="1">
    <source>
        <dbReference type="ARBA" id="ARBA00004370"/>
    </source>
</evidence>
<dbReference type="eggNOG" id="KOG1773">
    <property type="taxonomic scope" value="Eukaryota"/>
</dbReference>
<accession>A5DK83</accession>
<evidence type="ECO:0000256" key="6">
    <source>
        <dbReference type="SAM" id="Phobius"/>
    </source>
</evidence>
<reference evidence="7 8" key="1">
    <citation type="journal article" date="2009" name="Nature">
        <title>Evolution of pathogenicity and sexual reproduction in eight Candida genomes.</title>
        <authorList>
            <person name="Butler G."/>
            <person name="Rasmussen M.D."/>
            <person name="Lin M.F."/>
            <person name="Santos M.A."/>
            <person name="Sakthikumar S."/>
            <person name="Munro C.A."/>
            <person name="Rheinbay E."/>
            <person name="Grabherr M."/>
            <person name="Forche A."/>
            <person name="Reedy J.L."/>
            <person name="Agrafioti I."/>
            <person name="Arnaud M.B."/>
            <person name="Bates S."/>
            <person name="Brown A.J."/>
            <person name="Brunke S."/>
            <person name="Costanzo M.C."/>
            <person name="Fitzpatrick D.A."/>
            <person name="de Groot P.W."/>
            <person name="Harris D."/>
            <person name="Hoyer L.L."/>
            <person name="Hube B."/>
            <person name="Klis F.M."/>
            <person name="Kodira C."/>
            <person name="Lennard N."/>
            <person name="Logue M.E."/>
            <person name="Martin R."/>
            <person name="Neiman A.M."/>
            <person name="Nikolaou E."/>
            <person name="Quail M.A."/>
            <person name="Quinn J."/>
            <person name="Santos M.C."/>
            <person name="Schmitzberger F.F."/>
            <person name="Sherlock G."/>
            <person name="Shah P."/>
            <person name="Silverstein K.A."/>
            <person name="Skrzypek M.S."/>
            <person name="Soll D."/>
            <person name="Staggs R."/>
            <person name="Stansfield I."/>
            <person name="Stumpf M.P."/>
            <person name="Sudbery P.E."/>
            <person name="Srikantha T."/>
            <person name="Zeng Q."/>
            <person name="Berman J."/>
            <person name="Berriman M."/>
            <person name="Heitman J."/>
            <person name="Gow N.A."/>
            <person name="Lorenz M.C."/>
            <person name="Birren B.W."/>
            <person name="Kellis M."/>
            <person name="Cuomo C.A."/>
        </authorList>
    </citation>
    <scope>NUCLEOTIDE SEQUENCE [LARGE SCALE GENOMIC DNA]</scope>
    <source>
        <strain evidence="8">ATCC 6260 / CBS 566 / DSM 6381 / JCM 1539 / NBRC 10279 / NRRL Y-324</strain>
    </source>
</reference>
<evidence type="ECO:0000256" key="5">
    <source>
        <dbReference type="ARBA" id="ARBA00023136"/>
    </source>
</evidence>
<evidence type="ECO:0000256" key="2">
    <source>
        <dbReference type="ARBA" id="ARBA00009530"/>
    </source>
</evidence>
<evidence type="ECO:0000313" key="7">
    <source>
        <dbReference type="EMBL" id="EDK39586.2"/>
    </source>
</evidence>
<keyword evidence="8" id="KW-1185">Reference proteome</keyword>
<dbReference type="FunCoup" id="A5DK83">
    <property type="interactions" value="664"/>
</dbReference>
<dbReference type="KEGG" id="pgu:PGUG_03684"/>
<comment type="subcellular location">
    <subcellularLocation>
        <location evidence="1">Membrane</location>
    </subcellularLocation>
</comment>
<gene>
    <name evidence="7" type="ORF">PGUG_03684</name>
</gene>
<dbReference type="InterPro" id="IPR000612">
    <property type="entry name" value="PMP3"/>
</dbReference>
<dbReference type="AlphaFoldDB" id="A5DK83"/>
<dbReference type="EMBL" id="CH408158">
    <property type="protein sequence ID" value="EDK39586.2"/>
    <property type="molecule type" value="Genomic_DNA"/>
</dbReference>
<evidence type="ECO:0000313" key="8">
    <source>
        <dbReference type="Proteomes" id="UP000001997"/>
    </source>
</evidence>
<dbReference type="Pfam" id="PF01679">
    <property type="entry name" value="Pmp3"/>
    <property type="match status" value="1"/>
</dbReference>
<name>A5DK83_PICGU</name>
<sequence length="77" mass="8510">MHARDWLLVLIGFFIPPIPVLVKRGIASPDFWINILLCLLGFIPGLLHCYYIISCYPYSESYVSLGGDNGATYGSTG</sequence>
<feature type="transmembrane region" description="Helical" evidence="6">
    <location>
        <begin position="31"/>
        <end position="53"/>
    </location>
</feature>
<evidence type="ECO:0000256" key="3">
    <source>
        <dbReference type="ARBA" id="ARBA00022692"/>
    </source>
</evidence>
<dbReference type="HOGENOM" id="CLU_107649_5_0_1"/>
<evidence type="ECO:0008006" key="9">
    <source>
        <dbReference type="Google" id="ProtNLM"/>
    </source>
</evidence>
<dbReference type="PANTHER" id="PTHR21659:SF112">
    <property type="entry name" value="PROTEIN SNA2-RELATED"/>
    <property type="match status" value="1"/>
</dbReference>
<dbReference type="STRING" id="294746.A5DK83"/>